<dbReference type="Gene3D" id="3.40.190.10">
    <property type="entry name" value="Periplasmic binding protein-like II"/>
    <property type="match status" value="2"/>
</dbReference>
<evidence type="ECO:0000259" key="3">
    <source>
        <dbReference type="SMART" id="SM00062"/>
    </source>
</evidence>
<sequence length="305" mass="31452">MGPARPAGGGPREPVRQNPAVISSSAGRRVLATAVLVLSVAACAPEPAAPPEAGGSCEPGALPTLAEGTLTIGTDQPVYPPWYLDDDPSSGRGFESAVAYAVADELGYPRERVAWARVPFNAAVQPGPKSYDLNLTEFSITPERAQAVDFSAPYYDVKQAVVALGSSPAAGVTSLAGLADMRLGAQVGTTSYDAIVDQIAPSTQPAVFNTNDDAKLALTNGQVDAIVVDLPTAFYITSAELEDATIVGQLPLGEGTPEQFGAVLDKDSPLTSCVSAAVEALRADRTLAALEDEWLDSAGSAPELR</sequence>
<dbReference type="InterPro" id="IPR001638">
    <property type="entry name" value="Solute-binding_3/MltF_N"/>
</dbReference>
<reference evidence="5 6" key="1">
    <citation type="submission" date="2019-06" db="EMBL/GenBank/DDBJ databases">
        <title>Sequencing the genomes of 1000 actinobacteria strains.</title>
        <authorList>
            <person name="Klenk H.-P."/>
        </authorList>
    </citation>
    <scope>NUCLEOTIDE SEQUENCE [LARGE SCALE GENOMIC DNA]</scope>
    <source>
        <strain evidence="5 6">DSM 45301</strain>
    </source>
</reference>
<dbReference type="CDD" id="cd13530">
    <property type="entry name" value="PBP2_peptides_like"/>
    <property type="match status" value="1"/>
</dbReference>
<dbReference type="Proteomes" id="UP000315677">
    <property type="component" value="Unassembled WGS sequence"/>
</dbReference>
<dbReference type="Pfam" id="PF00497">
    <property type="entry name" value="SBP_bac_3"/>
    <property type="match status" value="1"/>
</dbReference>
<dbReference type="PANTHER" id="PTHR35936:SF19">
    <property type="entry name" value="AMINO-ACID-BINDING PROTEIN YXEM-RELATED"/>
    <property type="match status" value="1"/>
</dbReference>
<name>A0A543DAZ4_9PSEU</name>
<feature type="domain" description="Ionotropic glutamate receptor C-terminal" evidence="4">
    <location>
        <begin position="69"/>
        <end position="297"/>
    </location>
</feature>
<feature type="region of interest" description="Disordered" evidence="2">
    <location>
        <begin position="1"/>
        <end position="21"/>
    </location>
</feature>
<dbReference type="SUPFAM" id="SSF53850">
    <property type="entry name" value="Periplasmic binding protein-like II"/>
    <property type="match status" value="1"/>
</dbReference>
<evidence type="ECO:0000313" key="6">
    <source>
        <dbReference type="Proteomes" id="UP000315677"/>
    </source>
</evidence>
<evidence type="ECO:0000256" key="1">
    <source>
        <dbReference type="ARBA" id="ARBA00022729"/>
    </source>
</evidence>
<dbReference type="SMART" id="SM00062">
    <property type="entry name" value="PBPb"/>
    <property type="match status" value="1"/>
</dbReference>
<dbReference type="GO" id="GO:0016020">
    <property type="term" value="C:membrane"/>
    <property type="evidence" value="ECO:0007669"/>
    <property type="project" value="InterPro"/>
</dbReference>
<keyword evidence="1" id="KW-0732">Signal</keyword>
<organism evidence="5 6">
    <name type="scientific">Pseudonocardia kunmingensis</name>
    <dbReference type="NCBI Taxonomy" id="630975"/>
    <lineage>
        <taxon>Bacteria</taxon>
        <taxon>Bacillati</taxon>
        <taxon>Actinomycetota</taxon>
        <taxon>Actinomycetes</taxon>
        <taxon>Pseudonocardiales</taxon>
        <taxon>Pseudonocardiaceae</taxon>
        <taxon>Pseudonocardia</taxon>
    </lineage>
</organism>
<dbReference type="EMBL" id="VFPA01000004">
    <property type="protein sequence ID" value="TQM06511.1"/>
    <property type="molecule type" value="Genomic_DNA"/>
</dbReference>
<dbReference type="AlphaFoldDB" id="A0A543DAZ4"/>
<accession>A0A543DAZ4</accession>
<dbReference type="InterPro" id="IPR001320">
    <property type="entry name" value="Iontro_rcpt_C"/>
</dbReference>
<protein>
    <submittedName>
        <fullName evidence="5">Amino acid ABC transporter substrate-binding protein (PAAT family)</fullName>
    </submittedName>
</protein>
<keyword evidence="6" id="KW-1185">Reference proteome</keyword>
<evidence type="ECO:0000313" key="5">
    <source>
        <dbReference type="EMBL" id="TQM06511.1"/>
    </source>
</evidence>
<evidence type="ECO:0000256" key="2">
    <source>
        <dbReference type="SAM" id="MobiDB-lite"/>
    </source>
</evidence>
<evidence type="ECO:0000259" key="4">
    <source>
        <dbReference type="SMART" id="SM00079"/>
    </source>
</evidence>
<dbReference type="GO" id="GO:0015276">
    <property type="term" value="F:ligand-gated monoatomic ion channel activity"/>
    <property type="evidence" value="ECO:0007669"/>
    <property type="project" value="InterPro"/>
</dbReference>
<dbReference type="PANTHER" id="PTHR35936">
    <property type="entry name" value="MEMBRANE-BOUND LYTIC MUREIN TRANSGLYCOSYLASE F"/>
    <property type="match status" value="1"/>
</dbReference>
<dbReference type="SMART" id="SM00079">
    <property type="entry name" value="PBPe"/>
    <property type="match status" value="1"/>
</dbReference>
<comment type="caution">
    <text evidence="5">The sequence shown here is derived from an EMBL/GenBank/DDBJ whole genome shotgun (WGS) entry which is preliminary data.</text>
</comment>
<proteinExistence type="predicted"/>
<feature type="domain" description="Solute-binding protein family 3/N-terminal" evidence="3">
    <location>
        <begin position="69"/>
        <end position="298"/>
    </location>
</feature>
<gene>
    <name evidence="5" type="ORF">FB558_6773</name>
</gene>